<evidence type="ECO:0000313" key="2">
    <source>
        <dbReference type="Proteomes" id="UP000285326"/>
    </source>
</evidence>
<accession>A0A420J3T9</accession>
<name>A0A420J3T9_9PEZI</name>
<reference evidence="1 2" key="1">
    <citation type="journal article" date="2018" name="BMC Genomics">
        <title>Comparative genome analyses reveal sequence features reflecting distinct modes of host-adaptation between dicot and monocot powdery mildew.</title>
        <authorList>
            <person name="Wu Y."/>
            <person name="Ma X."/>
            <person name="Pan Z."/>
            <person name="Kale S.D."/>
            <person name="Song Y."/>
            <person name="King H."/>
            <person name="Zhang Q."/>
            <person name="Presley C."/>
            <person name="Deng X."/>
            <person name="Wei C.I."/>
            <person name="Xiao S."/>
        </authorList>
    </citation>
    <scope>NUCLEOTIDE SEQUENCE [LARGE SCALE GENOMIC DNA]</scope>
    <source>
        <strain evidence="1">UMSG1</strain>
    </source>
</reference>
<dbReference type="Proteomes" id="UP000285326">
    <property type="component" value="Unassembled WGS sequence"/>
</dbReference>
<dbReference type="AlphaFoldDB" id="A0A420J3T9"/>
<protein>
    <submittedName>
        <fullName evidence="1">Uncharacterized protein</fullName>
    </submittedName>
</protein>
<comment type="caution">
    <text evidence="1">The sequence shown here is derived from an EMBL/GenBank/DDBJ whole genome shotgun (WGS) entry which is preliminary data.</text>
</comment>
<sequence>MQHVLDESLRNDAFIHNKIVTVCEGQTAFKDVCERPSNNISDLLSDLRPAAELHHRTQATSTYDNQESLFTNRRFIYKNDESQNSCIVFSKQGYWSTNHLKKIEGESLSFESEVESEIDDDKDSEDPHESFIFDTEILETSPKQFPSNFLADTSDEIDGSNIEMALTNKATLHALIGFENKTDLQQITNRYGPNKFEGIVIDTGATHHSTGGYEQ</sequence>
<evidence type="ECO:0000313" key="1">
    <source>
        <dbReference type="EMBL" id="RKF81476.1"/>
    </source>
</evidence>
<proteinExistence type="predicted"/>
<organism evidence="1 2">
    <name type="scientific">Golovinomyces cichoracearum</name>
    <dbReference type="NCBI Taxonomy" id="62708"/>
    <lineage>
        <taxon>Eukaryota</taxon>
        <taxon>Fungi</taxon>
        <taxon>Dikarya</taxon>
        <taxon>Ascomycota</taxon>
        <taxon>Pezizomycotina</taxon>
        <taxon>Leotiomycetes</taxon>
        <taxon>Erysiphales</taxon>
        <taxon>Erysiphaceae</taxon>
        <taxon>Golovinomyces</taxon>
    </lineage>
</organism>
<gene>
    <name evidence="1" type="ORF">GcM1_182010</name>
</gene>
<dbReference type="EMBL" id="MCBS01018246">
    <property type="protein sequence ID" value="RKF81476.1"/>
    <property type="molecule type" value="Genomic_DNA"/>
</dbReference>